<dbReference type="PANTHER" id="PTHR43639:SF1">
    <property type="entry name" value="SHORT-CHAIN DEHYDROGENASE_REDUCTASE FAMILY PROTEIN"/>
    <property type="match status" value="1"/>
</dbReference>
<dbReference type="PROSITE" id="PS00061">
    <property type="entry name" value="ADH_SHORT"/>
    <property type="match status" value="1"/>
</dbReference>
<dbReference type="Proteomes" id="UP000674179">
    <property type="component" value="Chromosome 23"/>
</dbReference>
<keyword evidence="2" id="KW-0560">Oxidoreductase</keyword>
<dbReference type="GO" id="GO:0047040">
    <property type="term" value="F:pteridine reductase activity"/>
    <property type="evidence" value="ECO:0007669"/>
    <property type="project" value="UniProtKB-EC"/>
</dbReference>
<feature type="compositionally biased region" description="Basic and acidic residues" evidence="7">
    <location>
        <begin position="124"/>
        <end position="146"/>
    </location>
</feature>
<evidence type="ECO:0000256" key="3">
    <source>
        <dbReference type="NCBIfam" id="TIGR02685"/>
    </source>
</evidence>
<reference evidence="8 9" key="1">
    <citation type="submission" date="2021-02" db="EMBL/GenBank/DDBJ databases">
        <title>Leishmania (Mundinia) enrietti genome sequencing and assembly.</title>
        <authorList>
            <person name="Almutairi H."/>
            <person name="Gatherer D."/>
        </authorList>
    </citation>
    <scope>NUCLEOTIDE SEQUENCE [LARGE SCALE GENOMIC DNA]</scope>
    <source>
        <strain evidence="8">CUR178</strain>
    </source>
</reference>
<dbReference type="InterPro" id="IPR002347">
    <property type="entry name" value="SDR_fam"/>
</dbReference>
<dbReference type="EC" id="1.5.1.33" evidence="3"/>
<dbReference type="OrthoDB" id="1669814at2759"/>
<name>A0A836H733_LEIEN</name>
<dbReference type="PRINTS" id="PR00081">
    <property type="entry name" value="GDHRDH"/>
</dbReference>
<comment type="caution">
    <text evidence="8">The sequence shown here is derived from an EMBL/GenBank/DDBJ whole genome shotgun (WGS) entry which is preliminary data.</text>
</comment>
<dbReference type="Pfam" id="PF13561">
    <property type="entry name" value="adh_short_C2"/>
    <property type="match status" value="1"/>
</dbReference>
<proteinExistence type="inferred from homology"/>
<dbReference type="CDD" id="cd05357">
    <property type="entry name" value="PR_SDR_c"/>
    <property type="match status" value="1"/>
</dbReference>
<dbReference type="SUPFAM" id="SSF51735">
    <property type="entry name" value="NAD(P)-binding Rossmann-fold domains"/>
    <property type="match status" value="1"/>
</dbReference>
<comment type="similarity">
    <text evidence="1 6">Belongs to the short-chain dehydrogenases/reductases (SDR) family.</text>
</comment>
<dbReference type="GeneID" id="94172595"/>
<dbReference type="KEGG" id="lenr:94172595"/>
<dbReference type="PANTHER" id="PTHR43639">
    <property type="entry name" value="OXIDOREDUCTASE, SHORT-CHAIN DEHYDROGENASE/REDUCTASE FAMILY (AFU_ORTHOLOGUE AFUA_5G02870)"/>
    <property type="match status" value="1"/>
</dbReference>
<feature type="binding site" evidence="5">
    <location>
        <position position="188"/>
    </location>
    <ligand>
        <name>substrate</name>
    </ligand>
</feature>
<dbReference type="EMBL" id="JAFHKP010000023">
    <property type="protein sequence ID" value="KAG5478815.1"/>
    <property type="molecule type" value="Genomic_DNA"/>
</dbReference>
<keyword evidence="9" id="KW-1185">Reference proteome</keyword>
<evidence type="ECO:0000256" key="5">
    <source>
        <dbReference type="PIRSR" id="PIRSR614058-2"/>
    </source>
</evidence>
<dbReference type="RefSeq" id="XP_067692873.1">
    <property type="nucleotide sequence ID" value="XM_067837085.1"/>
</dbReference>
<evidence type="ECO:0000256" key="6">
    <source>
        <dbReference type="RuleBase" id="RU000363"/>
    </source>
</evidence>
<dbReference type="InterPro" id="IPR020904">
    <property type="entry name" value="Sc_DH/Rdtase_CS"/>
</dbReference>
<dbReference type="AlphaFoldDB" id="A0A836H733"/>
<feature type="active site" description="Proton acceptor" evidence="4">
    <location>
        <position position="207"/>
    </location>
</feature>
<protein>
    <recommendedName>
        <fullName evidence="3">Pteridine reductase</fullName>
        <ecNumber evidence="3">1.5.1.33</ecNumber>
    </recommendedName>
</protein>
<dbReference type="Gene3D" id="3.40.50.720">
    <property type="entry name" value="NAD(P)-binding Rossmann-like Domain"/>
    <property type="match status" value="1"/>
</dbReference>
<gene>
    <name evidence="8" type="ORF">CUR178_05394</name>
</gene>
<dbReference type="Pfam" id="PF00106">
    <property type="entry name" value="adh_short"/>
    <property type="match status" value="1"/>
</dbReference>
<evidence type="ECO:0000313" key="9">
    <source>
        <dbReference type="Proteomes" id="UP000674179"/>
    </source>
</evidence>
<sequence length="301" mass="32071">MSSDTMLAPTAPVALVTGAAKRIGRAIAEALHAEGYAVCLHYHLSAADANGLASELNTRRPDSAITVQADLSAVAETSLNGADGSASVSLVKRCVDLVYACYNHWGRCDVLVNNASAYYPTPLLRKDGEGRETSHGEGRETSDGEREVAETAAADLFGSNAIAPYFLIKAFAQRLADTPTEQRGSNYSIVNMIDAMTNQPLLGFTMYTMAKGALEGLTRSAALELAPLRVRVNGVGPGLSVLAEDMPPHMREDYRGKVPLYQRECTAAEVSDAVLFLCSSKAKYITGTCVNVDGGYRLTRA</sequence>
<dbReference type="PRINTS" id="PR00080">
    <property type="entry name" value="SDRFAMILY"/>
</dbReference>
<evidence type="ECO:0000256" key="4">
    <source>
        <dbReference type="PIRSR" id="PIRSR614058-1"/>
    </source>
</evidence>
<dbReference type="NCBIfam" id="TIGR02685">
    <property type="entry name" value="pter_reduc_Leis"/>
    <property type="match status" value="1"/>
</dbReference>
<evidence type="ECO:0000256" key="7">
    <source>
        <dbReference type="SAM" id="MobiDB-lite"/>
    </source>
</evidence>
<evidence type="ECO:0000256" key="2">
    <source>
        <dbReference type="ARBA" id="ARBA00023002"/>
    </source>
</evidence>
<dbReference type="InterPro" id="IPR036291">
    <property type="entry name" value="NAD(P)-bd_dom_sf"/>
</dbReference>
<evidence type="ECO:0000313" key="8">
    <source>
        <dbReference type="EMBL" id="KAG5478815.1"/>
    </source>
</evidence>
<accession>A0A836H733</accession>
<evidence type="ECO:0000256" key="1">
    <source>
        <dbReference type="ARBA" id="ARBA00006484"/>
    </source>
</evidence>
<feature type="region of interest" description="Disordered" evidence="7">
    <location>
        <begin position="123"/>
        <end position="146"/>
    </location>
</feature>
<dbReference type="InterPro" id="IPR014058">
    <property type="entry name" value="Pteridine_reductase"/>
</dbReference>
<organism evidence="8 9">
    <name type="scientific">Leishmania enriettii</name>
    <dbReference type="NCBI Taxonomy" id="5663"/>
    <lineage>
        <taxon>Eukaryota</taxon>
        <taxon>Discoba</taxon>
        <taxon>Euglenozoa</taxon>
        <taxon>Kinetoplastea</taxon>
        <taxon>Metakinetoplastina</taxon>
        <taxon>Trypanosomatida</taxon>
        <taxon>Trypanosomatidae</taxon>
        <taxon>Leishmaniinae</taxon>
        <taxon>Leishmania</taxon>
    </lineage>
</organism>